<name>A0A8S5R252_9CAUD</name>
<organism evidence="2">
    <name type="scientific">Siphoviridae sp. ctWWc42</name>
    <dbReference type="NCBI Taxonomy" id="2826361"/>
    <lineage>
        <taxon>Viruses</taxon>
        <taxon>Duplodnaviria</taxon>
        <taxon>Heunggongvirae</taxon>
        <taxon>Uroviricota</taxon>
        <taxon>Caudoviricetes</taxon>
    </lineage>
</organism>
<protein>
    <submittedName>
        <fullName evidence="2">Uncharacterized protein</fullName>
    </submittedName>
</protein>
<evidence type="ECO:0000313" key="2">
    <source>
        <dbReference type="EMBL" id="DAE25226.1"/>
    </source>
</evidence>
<dbReference type="EMBL" id="BK015795">
    <property type="protein sequence ID" value="DAE25226.1"/>
    <property type="molecule type" value="Genomic_DNA"/>
</dbReference>
<proteinExistence type="predicted"/>
<feature type="transmembrane region" description="Helical" evidence="1">
    <location>
        <begin position="6"/>
        <end position="32"/>
    </location>
</feature>
<keyword evidence="1" id="KW-1133">Transmembrane helix</keyword>
<sequence>MNTALAIIAFVSIIMVCIAVVIAIFIVVWCIFDIFEEAWDDVKSFYEEIFHKYF</sequence>
<keyword evidence="1" id="KW-0812">Transmembrane</keyword>
<keyword evidence="1" id="KW-0472">Membrane</keyword>
<evidence type="ECO:0000256" key="1">
    <source>
        <dbReference type="SAM" id="Phobius"/>
    </source>
</evidence>
<reference evidence="2" key="1">
    <citation type="journal article" date="2021" name="Proc. Natl. Acad. Sci. U.S.A.">
        <title>A Catalog of Tens of Thousands of Viruses from Human Metagenomes Reveals Hidden Associations with Chronic Diseases.</title>
        <authorList>
            <person name="Tisza M.J."/>
            <person name="Buck C.B."/>
        </authorList>
    </citation>
    <scope>NUCLEOTIDE SEQUENCE</scope>
    <source>
        <strain evidence="2">CtWWc42</strain>
    </source>
</reference>
<accession>A0A8S5R252</accession>